<evidence type="ECO:0000313" key="2">
    <source>
        <dbReference type="Proteomes" id="UP000277214"/>
    </source>
</evidence>
<keyword evidence="1" id="KW-0808">Transferase</keyword>
<evidence type="ECO:0000313" key="1">
    <source>
        <dbReference type="EMBL" id="VEA41132.1"/>
    </source>
</evidence>
<protein>
    <submittedName>
        <fullName evidence="1">Carbohydrate kinase</fullName>
    </submittedName>
</protein>
<reference evidence="1 2" key="1">
    <citation type="submission" date="2018-12" db="EMBL/GenBank/DDBJ databases">
        <authorList>
            <consortium name="Pathogen Informatics"/>
        </authorList>
    </citation>
    <scope>NUCLEOTIDE SEQUENCE [LARGE SCALE GENOMIC DNA]</scope>
    <source>
        <strain evidence="1 2">NCTC8272</strain>
    </source>
</reference>
<dbReference type="EMBL" id="LR134149">
    <property type="protein sequence ID" value="VEA41132.1"/>
    <property type="molecule type" value="Genomic_DNA"/>
</dbReference>
<dbReference type="AlphaFoldDB" id="A0A3S4JCB8"/>
<gene>
    <name evidence="1" type="primary">nnr_3</name>
    <name evidence="1" type="ORF">NCTC8272_03723</name>
</gene>
<proteinExistence type="predicted"/>
<name>A0A3S4JCB8_SALET</name>
<dbReference type="Proteomes" id="UP000277214">
    <property type="component" value="Chromosome 1"/>
</dbReference>
<organism evidence="1 2">
    <name type="scientific">Salmonella enterica I</name>
    <dbReference type="NCBI Taxonomy" id="59201"/>
    <lineage>
        <taxon>Bacteria</taxon>
        <taxon>Pseudomonadati</taxon>
        <taxon>Pseudomonadota</taxon>
        <taxon>Gammaproteobacteria</taxon>
        <taxon>Enterobacterales</taxon>
        <taxon>Enterobacteriaceae</taxon>
        <taxon>Salmonella</taxon>
    </lineage>
</organism>
<dbReference type="InterPro" id="IPR036652">
    <property type="entry name" value="YjeF_N_dom_sf"/>
</dbReference>
<dbReference type="SUPFAM" id="SSF64153">
    <property type="entry name" value="YjeF N-terminal domain-like"/>
    <property type="match status" value="1"/>
</dbReference>
<keyword evidence="1" id="KW-0418">Kinase</keyword>
<sequence>MDHNMKKNPVSIPHSIWPADDIKRLERDAADAFGLTLYELMLRAGDAAFRVAVTVTLTPDTGWCCVVMATTAAMVTSWRD</sequence>
<dbReference type="GO" id="GO:0016301">
    <property type="term" value="F:kinase activity"/>
    <property type="evidence" value="ECO:0007669"/>
    <property type="project" value="UniProtKB-KW"/>
</dbReference>
<accession>A0A3S4JCB8</accession>